<dbReference type="EMBL" id="WKMX01000004">
    <property type="protein sequence ID" value="MRZ05461.1"/>
    <property type="molecule type" value="Genomic_DNA"/>
</dbReference>
<dbReference type="SUPFAM" id="SSF51182">
    <property type="entry name" value="RmlC-like cupins"/>
    <property type="match status" value="1"/>
</dbReference>
<evidence type="ECO:0000259" key="1">
    <source>
        <dbReference type="Pfam" id="PF19480"/>
    </source>
</evidence>
<dbReference type="Proteomes" id="UP000095332">
    <property type="component" value="Unassembled WGS sequence"/>
</dbReference>
<sequence length="139" mass="15581">MELNNELFDKILLDAISSPRKRMHYDLRTVAGKDTSQRMLNVLMPETVIPIHRHQETSETVIVCRGAVREVFYDAKGNKIDEFVLEAGGSCPGIQVPQGMYHTCICLVPGSVIFEAKDRAYDPETTEDFLPVSLVPDIS</sequence>
<dbReference type="Proteomes" id="UP000471216">
    <property type="component" value="Unassembled WGS sequence"/>
</dbReference>
<dbReference type="Gene3D" id="2.60.120.10">
    <property type="entry name" value="Jelly Rolls"/>
    <property type="match status" value="1"/>
</dbReference>
<evidence type="ECO:0000313" key="3">
    <source>
        <dbReference type="EMBL" id="MRY85226.1"/>
    </source>
</evidence>
<evidence type="ECO:0000313" key="4">
    <source>
        <dbReference type="EMBL" id="MRZ05461.1"/>
    </source>
</evidence>
<dbReference type="InterPro" id="IPR046058">
    <property type="entry name" value="WbuC_cupin"/>
</dbReference>
<name>A0A174XJ39_PARDI</name>
<dbReference type="InterPro" id="IPR014710">
    <property type="entry name" value="RmlC-like_jellyroll"/>
</dbReference>
<dbReference type="AlphaFoldDB" id="A0A174XJ39"/>
<organism evidence="2 5">
    <name type="scientific">Parabacteroides distasonis</name>
    <dbReference type="NCBI Taxonomy" id="823"/>
    <lineage>
        <taxon>Bacteria</taxon>
        <taxon>Pseudomonadati</taxon>
        <taxon>Bacteroidota</taxon>
        <taxon>Bacteroidia</taxon>
        <taxon>Bacteroidales</taxon>
        <taxon>Tannerellaceae</taxon>
        <taxon>Parabacteroides</taxon>
    </lineage>
</organism>
<accession>A0A174XJ39</accession>
<dbReference type="InterPro" id="IPR027565">
    <property type="entry name" value="Cupin_WbuC"/>
</dbReference>
<proteinExistence type="predicted"/>
<reference evidence="2 5" key="1">
    <citation type="submission" date="2015-09" db="EMBL/GenBank/DDBJ databases">
        <authorList>
            <consortium name="Pathogen Informatics"/>
        </authorList>
    </citation>
    <scope>NUCLEOTIDE SEQUENCE [LARGE SCALE GENOMIC DNA]</scope>
    <source>
        <strain evidence="2 5">2789STDY5834948</strain>
    </source>
</reference>
<evidence type="ECO:0000313" key="5">
    <source>
        <dbReference type="Proteomes" id="UP000095332"/>
    </source>
</evidence>
<evidence type="ECO:0000313" key="6">
    <source>
        <dbReference type="Proteomes" id="UP000450599"/>
    </source>
</evidence>
<feature type="domain" description="Cupin fold metalloprotein WbuC cupin" evidence="1">
    <location>
        <begin position="3"/>
        <end position="85"/>
    </location>
</feature>
<dbReference type="EMBL" id="WKMW01000012">
    <property type="protein sequence ID" value="MRY85226.1"/>
    <property type="molecule type" value="Genomic_DNA"/>
</dbReference>
<gene>
    <name evidence="2" type="ORF">ERS852560_04282</name>
    <name evidence="4" type="ORF">GKD54_04345</name>
    <name evidence="3" type="ORF">GKD58_13345</name>
</gene>
<dbReference type="RefSeq" id="WP_011966074.1">
    <property type="nucleotide sequence ID" value="NZ_CP069431.1"/>
</dbReference>
<evidence type="ECO:0000313" key="2">
    <source>
        <dbReference type="EMBL" id="CUQ56367.1"/>
    </source>
</evidence>
<dbReference type="InterPro" id="IPR011051">
    <property type="entry name" value="RmlC_Cupin_sf"/>
</dbReference>
<protein>
    <submittedName>
        <fullName evidence="3">Cupin fold metalloprotein, WbuC family</fullName>
    </submittedName>
</protein>
<reference evidence="6 7" key="2">
    <citation type="journal article" date="2019" name="Nat. Med.">
        <title>A library of human gut bacterial isolates paired with longitudinal multiomics data enables mechanistic microbiome research.</title>
        <authorList>
            <person name="Poyet M."/>
            <person name="Groussin M."/>
            <person name="Gibbons S.M."/>
            <person name="Avila-Pacheco J."/>
            <person name="Jiang X."/>
            <person name="Kearney S.M."/>
            <person name="Perrotta A.R."/>
            <person name="Berdy B."/>
            <person name="Zhao S."/>
            <person name="Lieberman T.D."/>
            <person name="Swanson P.K."/>
            <person name="Smith M."/>
            <person name="Roesemann S."/>
            <person name="Alexander J.E."/>
            <person name="Rich S.A."/>
            <person name="Livny J."/>
            <person name="Vlamakis H."/>
            <person name="Clish C."/>
            <person name="Bullock K."/>
            <person name="Deik A."/>
            <person name="Scott J."/>
            <person name="Pierce K.A."/>
            <person name="Xavier R.J."/>
            <person name="Alm E.J."/>
        </authorList>
    </citation>
    <scope>NUCLEOTIDE SEQUENCE [LARGE SCALE GENOMIC DNA]</scope>
    <source>
        <strain evidence="4 7">BIOML-A10</strain>
        <strain evidence="3 6">BIOML-A11</strain>
    </source>
</reference>
<dbReference type="EMBL" id="CZBM01000029">
    <property type="protein sequence ID" value="CUQ56367.1"/>
    <property type="molecule type" value="Genomic_DNA"/>
</dbReference>
<dbReference type="Proteomes" id="UP000450599">
    <property type="component" value="Unassembled WGS sequence"/>
</dbReference>
<evidence type="ECO:0000313" key="7">
    <source>
        <dbReference type="Proteomes" id="UP000471216"/>
    </source>
</evidence>
<dbReference type="NCBIfam" id="TIGR04366">
    <property type="entry name" value="cupin_WbuC"/>
    <property type="match status" value="1"/>
</dbReference>
<dbReference type="OMA" id="GAWHTIN"/>
<dbReference type="Pfam" id="PF19480">
    <property type="entry name" value="DUF6016"/>
    <property type="match status" value="1"/>
</dbReference>